<accession>A0A382ZE67</accession>
<name>A0A382ZE67_9ZZZZ</name>
<reference evidence="1" key="1">
    <citation type="submission" date="2018-05" db="EMBL/GenBank/DDBJ databases">
        <authorList>
            <person name="Lanie J.A."/>
            <person name="Ng W.-L."/>
            <person name="Kazmierczak K.M."/>
            <person name="Andrzejewski T.M."/>
            <person name="Davidsen T.M."/>
            <person name="Wayne K.J."/>
            <person name="Tettelin H."/>
            <person name="Glass J.I."/>
            <person name="Rusch D."/>
            <person name="Podicherti R."/>
            <person name="Tsui H.-C.T."/>
            <person name="Winkler M.E."/>
        </authorList>
    </citation>
    <scope>NUCLEOTIDE SEQUENCE</scope>
</reference>
<sequence>MACFLFGYASFPQLILRIKISPVLPIENQPIALISHAWMEENGCALLGEYRHETPT</sequence>
<organism evidence="1">
    <name type="scientific">marine metagenome</name>
    <dbReference type="NCBI Taxonomy" id="408172"/>
    <lineage>
        <taxon>unclassified sequences</taxon>
        <taxon>metagenomes</taxon>
        <taxon>ecological metagenomes</taxon>
    </lineage>
</organism>
<dbReference type="EMBL" id="UINC01182989">
    <property type="protein sequence ID" value="SVD93499.1"/>
    <property type="molecule type" value="Genomic_DNA"/>
</dbReference>
<feature type="non-terminal residue" evidence="1">
    <location>
        <position position="56"/>
    </location>
</feature>
<gene>
    <name evidence="1" type="ORF">METZ01_LOCUS446353</name>
</gene>
<protein>
    <submittedName>
        <fullName evidence="1">Uncharacterized protein</fullName>
    </submittedName>
</protein>
<proteinExistence type="predicted"/>
<dbReference type="AlphaFoldDB" id="A0A382ZE67"/>
<evidence type="ECO:0000313" key="1">
    <source>
        <dbReference type="EMBL" id="SVD93499.1"/>
    </source>
</evidence>